<keyword evidence="2" id="KW-0808">Transferase</keyword>
<dbReference type="PANTHER" id="PTHR12129:SF15">
    <property type="entry name" value="URONYL 2-SULFOTRANSFERASE"/>
    <property type="match status" value="1"/>
</dbReference>
<evidence type="ECO:0000256" key="8">
    <source>
        <dbReference type="ARBA" id="ARBA00023180"/>
    </source>
</evidence>
<protein>
    <submittedName>
        <fullName evidence="11">Heparan sulfate 2-O-sulfotransferase 1</fullName>
    </submittedName>
</protein>
<dbReference type="InterPro" id="IPR007734">
    <property type="entry name" value="Heparan_SO4_2-O-STrfase"/>
</dbReference>
<keyword evidence="6" id="KW-0333">Golgi apparatus</keyword>
<keyword evidence="7 9" id="KW-0472">Membrane</keyword>
<evidence type="ECO:0000256" key="7">
    <source>
        <dbReference type="ARBA" id="ARBA00023136"/>
    </source>
</evidence>
<evidence type="ECO:0000256" key="5">
    <source>
        <dbReference type="ARBA" id="ARBA00022989"/>
    </source>
</evidence>
<evidence type="ECO:0000256" key="2">
    <source>
        <dbReference type="ARBA" id="ARBA00022679"/>
    </source>
</evidence>
<comment type="subcellular location">
    <subcellularLocation>
        <location evidence="1">Golgi apparatus membrane</location>
        <topology evidence="1">Single-pass type II membrane protein</topology>
    </subcellularLocation>
</comment>
<keyword evidence="8" id="KW-0325">Glycoprotein</keyword>
<dbReference type="InterPro" id="IPR027417">
    <property type="entry name" value="P-loop_NTPase"/>
</dbReference>
<keyword evidence="5 9" id="KW-1133">Transmembrane helix</keyword>
<evidence type="ECO:0000256" key="4">
    <source>
        <dbReference type="ARBA" id="ARBA00022968"/>
    </source>
</evidence>
<dbReference type="PANTHER" id="PTHR12129">
    <property type="entry name" value="HEPARAN SULFATE 2-O-SULFOTRANSFERASE"/>
    <property type="match status" value="1"/>
</dbReference>
<keyword evidence="10" id="KW-1185">Reference proteome</keyword>
<gene>
    <name evidence="11" type="primary">LOC107272497</name>
</gene>
<dbReference type="GO" id="GO:0008146">
    <property type="term" value="F:sulfotransferase activity"/>
    <property type="evidence" value="ECO:0007669"/>
    <property type="project" value="InterPro"/>
</dbReference>
<reference evidence="11" key="1">
    <citation type="submission" date="2025-08" db="UniProtKB">
        <authorList>
            <consortium name="RefSeq"/>
        </authorList>
    </citation>
    <scope>IDENTIFICATION</scope>
</reference>
<evidence type="ECO:0000313" key="10">
    <source>
        <dbReference type="Proteomes" id="UP000694920"/>
    </source>
</evidence>
<dbReference type="KEGG" id="ccin:107272497"/>
<keyword evidence="4" id="KW-0735">Signal-anchor</keyword>
<accession>A0AAJ7RSB0</accession>
<name>A0AAJ7RSB0_CEPCN</name>
<evidence type="ECO:0000256" key="9">
    <source>
        <dbReference type="SAM" id="Phobius"/>
    </source>
</evidence>
<evidence type="ECO:0000313" key="11">
    <source>
        <dbReference type="RefSeq" id="XP_024945526.1"/>
    </source>
</evidence>
<evidence type="ECO:0000256" key="6">
    <source>
        <dbReference type="ARBA" id="ARBA00023034"/>
    </source>
</evidence>
<dbReference type="GO" id="GO:0000139">
    <property type="term" value="C:Golgi membrane"/>
    <property type="evidence" value="ECO:0007669"/>
    <property type="project" value="UniProtKB-SubCell"/>
</dbReference>
<keyword evidence="3 9" id="KW-0812">Transmembrane</keyword>
<evidence type="ECO:0000256" key="3">
    <source>
        <dbReference type="ARBA" id="ARBA00022692"/>
    </source>
</evidence>
<dbReference type="RefSeq" id="XP_024945526.1">
    <property type="nucleotide sequence ID" value="XM_025089758.1"/>
</dbReference>
<evidence type="ECO:0000256" key="1">
    <source>
        <dbReference type="ARBA" id="ARBA00004323"/>
    </source>
</evidence>
<dbReference type="GeneID" id="107272497"/>
<proteinExistence type="predicted"/>
<organism evidence="10 11">
    <name type="scientific">Cephus cinctus</name>
    <name type="common">Wheat stem sawfly</name>
    <dbReference type="NCBI Taxonomy" id="211228"/>
    <lineage>
        <taxon>Eukaryota</taxon>
        <taxon>Metazoa</taxon>
        <taxon>Ecdysozoa</taxon>
        <taxon>Arthropoda</taxon>
        <taxon>Hexapoda</taxon>
        <taxon>Insecta</taxon>
        <taxon>Pterygota</taxon>
        <taxon>Neoptera</taxon>
        <taxon>Endopterygota</taxon>
        <taxon>Hymenoptera</taxon>
        <taxon>Cephoidea</taxon>
        <taxon>Cephidae</taxon>
        <taxon>Cephus</taxon>
    </lineage>
</organism>
<dbReference type="Gene3D" id="3.40.50.300">
    <property type="entry name" value="P-loop containing nucleotide triphosphate hydrolases"/>
    <property type="match status" value="2"/>
</dbReference>
<feature type="transmembrane region" description="Helical" evidence="9">
    <location>
        <begin position="7"/>
        <end position="26"/>
    </location>
</feature>
<sequence>MRSYRAIIIVILISLTFTLLIVNVITTNDSGYLPVSISMRNPESTVSSYTGNDPQQTHRYVTPSLAELGGRGNLPPEKNDHVLMLTRVPGAGAEILVLILQRLQGYNAFKHIRLPPGDDGLLTSLQQELLVEEITSIIRQEAVPLSFDGDVRFLNFSAFGRQSPTYISLVRYPLDPRNLKSFRPGETRHGSILHFCGQDPRCTQRNSSWALEQAKTNVLRWCPVVGILEDIEVTLKVLENTFPYFFNGALEVYSKFRIPSKMKFDRRISMKGSKRKGFQDDFKMEMIFYEWLKLRLSKMSTNG</sequence>
<dbReference type="Proteomes" id="UP000694920">
    <property type="component" value="Unplaced"/>
</dbReference>
<dbReference type="AlphaFoldDB" id="A0AAJ7RSB0"/>